<dbReference type="InterPro" id="IPR010998">
    <property type="entry name" value="Integrase_recombinase_N"/>
</dbReference>
<dbReference type="InterPro" id="IPR002104">
    <property type="entry name" value="Integrase_catalytic"/>
</dbReference>
<keyword evidence="4 11" id="KW-0963">Cytoplasm</keyword>
<dbReference type="Pfam" id="PF02899">
    <property type="entry name" value="Phage_int_SAM_1"/>
    <property type="match status" value="1"/>
</dbReference>
<dbReference type="InterPro" id="IPR050090">
    <property type="entry name" value="Tyrosine_recombinase_XerCD"/>
</dbReference>
<dbReference type="Gene3D" id="1.10.150.130">
    <property type="match status" value="1"/>
</dbReference>
<dbReference type="SUPFAM" id="SSF56349">
    <property type="entry name" value="DNA breaking-rejoining enzymes"/>
    <property type="match status" value="1"/>
</dbReference>
<dbReference type="InterPro" id="IPR004107">
    <property type="entry name" value="Integrase_SAM-like_N"/>
</dbReference>
<dbReference type="EMBL" id="JALJYF010000002">
    <property type="protein sequence ID" value="MCP1728118.1"/>
    <property type="molecule type" value="Genomic_DNA"/>
</dbReference>
<feature type="active site" evidence="11">
    <location>
        <position position="251"/>
    </location>
</feature>
<evidence type="ECO:0000256" key="3">
    <source>
        <dbReference type="ARBA" id="ARBA00015804"/>
    </source>
</evidence>
<evidence type="ECO:0000259" key="13">
    <source>
        <dbReference type="PROSITE" id="PS51900"/>
    </source>
</evidence>
<dbReference type="PANTHER" id="PTHR30349">
    <property type="entry name" value="PHAGE INTEGRASE-RELATED"/>
    <property type="match status" value="1"/>
</dbReference>
<keyword evidence="10 11" id="KW-0131">Cell cycle</keyword>
<dbReference type="InterPro" id="IPR023009">
    <property type="entry name" value="Tyrosine_recombinase_XerC/XerD"/>
</dbReference>
<evidence type="ECO:0000256" key="1">
    <source>
        <dbReference type="ARBA" id="ARBA00004496"/>
    </source>
</evidence>
<keyword evidence="9 11" id="KW-0233">DNA recombination</keyword>
<dbReference type="RefSeq" id="WP_253449651.1">
    <property type="nucleotide sequence ID" value="NZ_JALJYF010000002.1"/>
</dbReference>
<evidence type="ECO:0000256" key="10">
    <source>
        <dbReference type="ARBA" id="ARBA00023306"/>
    </source>
</evidence>
<evidence type="ECO:0000256" key="5">
    <source>
        <dbReference type="ARBA" id="ARBA00022618"/>
    </source>
</evidence>
<feature type="active site" evidence="11">
    <location>
        <position position="274"/>
    </location>
</feature>
<dbReference type="HAMAP" id="MF_01808">
    <property type="entry name" value="Recomb_XerC_XerD"/>
    <property type="match status" value="1"/>
</dbReference>
<dbReference type="InterPro" id="IPR011931">
    <property type="entry name" value="Recomb_XerC"/>
</dbReference>
<protein>
    <recommendedName>
        <fullName evidence="3 11">Tyrosine recombinase XerC</fullName>
    </recommendedName>
</protein>
<comment type="caution">
    <text evidence="14">The sequence shown here is derived from an EMBL/GenBank/DDBJ whole genome shotgun (WGS) entry which is preliminary data.</text>
</comment>
<name>A0ABT1GCM1_9GAMM</name>
<gene>
    <name evidence="11" type="primary">xerC</name>
    <name evidence="14" type="ORF">J2T60_002118</name>
</gene>
<accession>A0ABT1GCM1</accession>
<dbReference type="Gene3D" id="1.10.443.10">
    <property type="entry name" value="Intergrase catalytic core"/>
    <property type="match status" value="1"/>
</dbReference>
<feature type="active site" description="O-(3'-phospho-DNA)-tyrosine intermediate" evidence="11">
    <location>
        <position position="283"/>
    </location>
</feature>
<keyword evidence="7 11" id="KW-0229">DNA integration</keyword>
<sequence length="307" mass="34522">MTTAATAAEALRADSQRYLDYLAQVRRLSPRTLSAYGRDLDDFLAWLDTQGVDDWLMVDAQHVRAWAAGQRRRGHSGRSIQRRLSAVRSLFRFLIREHKAQHNPADEITAPKSPRRLPNTLDADQVGALLDMPAETPLARRDKAVMELFYGAGLRLAELAGLDLDSVDFADGTVRVTGKGEKTRIVPMGRKAEAALKAWLRDRASMADVAESALFVSNRGTRLSHRNIQARLAHWSRQLGLDVPTHPHQLRHSFASHLLESSGDLRAVQELLGHADISTTQIYTHLDFQHLARTYDKAHPRARRRKP</sequence>
<keyword evidence="15" id="KW-1185">Reference proteome</keyword>
<dbReference type="InterPro" id="IPR011010">
    <property type="entry name" value="DNA_brk_join_enz"/>
</dbReference>
<evidence type="ECO:0000313" key="14">
    <source>
        <dbReference type="EMBL" id="MCP1728118.1"/>
    </source>
</evidence>
<comment type="function">
    <text evidence="11">Site-specific tyrosine recombinase, which acts by catalyzing the cutting and rejoining of the recombining DNA molecules. The XerC-XerD complex is essential to convert dimers of the bacterial chromosome into monomers to permit their segregation at cell division. It also contributes to the segregational stability of plasmids.</text>
</comment>
<keyword evidence="8 11" id="KW-0238">DNA-binding</keyword>
<dbReference type="Proteomes" id="UP001523550">
    <property type="component" value="Unassembled WGS sequence"/>
</dbReference>
<dbReference type="CDD" id="cd00798">
    <property type="entry name" value="INT_XerDC_C"/>
    <property type="match status" value="1"/>
</dbReference>
<evidence type="ECO:0000256" key="11">
    <source>
        <dbReference type="HAMAP-Rule" id="MF_01808"/>
    </source>
</evidence>
<comment type="similarity">
    <text evidence="2 11">Belongs to the 'phage' integrase family. XerC subfamily.</text>
</comment>
<feature type="domain" description="Core-binding (CB)" evidence="13">
    <location>
        <begin position="9"/>
        <end position="95"/>
    </location>
</feature>
<proteinExistence type="inferred from homology"/>
<feature type="active site" evidence="11">
    <location>
        <position position="155"/>
    </location>
</feature>
<evidence type="ECO:0000313" key="15">
    <source>
        <dbReference type="Proteomes" id="UP001523550"/>
    </source>
</evidence>
<evidence type="ECO:0000256" key="2">
    <source>
        <dbReference type="ARBA" id="ARBA00006657"/>
    </source>
</evidence>
<comment type="subcellular location">
    <subcellularLocation>
        <location evidence="1 11">Cytoplasm</location>
    </subcellularLocation>
</comment>
<feature type="active site" evidence="11">
    <location>
        <position position="248"/>
    </location>
</feature>
<comment type="subunit">
    <text evidence="11">Forms a cyclic heterotetrameric complex composed of two molecules of XerC and two molecules of XerD.</text>
</comment>
<dbReference type="Pfam" id="PF00589">
    <property type="entry name" value="Phage_integrase"/>
    <property type="match status" value="1"/>
</dbReference>
<dbReference type="PANTHER" id="PTHR30349:SF81">
    <property type="entry name" value="TYROSINE RECOMBINASE XERC"/>
    <property type="match status" value="1"/>
</dbReference>
<reference evidence="14 15" key="1">
    <citation type="submission" date="2022-03" db="EMBL/GenBank/DDBJ databases">
        <title>Genomic Encyclopedia of Type Strains, Phase III (KMG-III): the genomes of soil and plant-associated and newly described type strains.</title>
        <authorList>
            <person name="Whitman W."/>
        </authorList>
    </citation>
    <scope>NUCLEOTIDE SEQUENCE [LARGE SCALE GENOMIC DNA]</scope>
    <source>
        <strain evidence="14 15">BSker1</strain>
    </source>
</reference>
<dbReference type="InterPro" id="IPR044068">
    <property type="entry name" value="CB"/>
</dbReference>
<keyword evidence="6 11" id="KW-0159">Chromosome partition</keyword>
<evidence type="ECO:0000256" key="7">
    <source>
        <dbReference type="ARBA" id="ARBA00022908"/>
    </source>
</evidence>
<evidence type="ECO:0000256" key="6">
    <source>
        <dbReference type="ARBA" id="ARBA00022829"/>
    </source>
</evidence>
<dbReference type="PROSITE" id="PS51900">
    <property type="entry name" value="CB"/>
    <property type="match status" value="1"/>
</dbReference>
<evidence type="ECO:0000256" key="4">
    <source>
        <dbReference type="ARBA" id="ARBA00022490"/>
    </source>
</evidence>
<feature type="domain" description="Tyr recombinase" evidence="12">
    <location>
        <begin position="116"/>
        <end position="296"/>
    </location>
</feature>
<evidence type="ECO:0000256" key="8">
    <source>
        <dbReference type="ARBA" id="ARBA00023125"/>
    </source>
</evidence>
<dbReference type="PROSITE" id="PS51898">
    <property type="entry name" value="TYR_RECOMBINASE"/>
    <property type="match status" value="1"/>
</dbReference>
<dbReference type="NCBIfam" id="NF001399">
    <property type="entry name" value="PRK00283.1"/>
    <property type="match status" value="1"/>
</dbReference>
<organism evidence="14 15">
    <name type="scientific">Natronospira proteinivora</name>
    <dbReference type="NCBI Taxonomy" id="1807133"/>
    <lineage>
        <taxon>Bacteria</taxon>
        <taxon>Pseudomonadati</taxon>
        <taxon>Pseudomonadota</taxon>
        <taxon>Gammaproteobacteria</taxon>
        <taxon>Natronospirales</taxon>
        <taxon>Natronospiraceae</taxon>
        <taxon>Natronospira</taxon>
    </lineage>
</organism>
<feature type="active site" evidence="11">
    <location>
        <position position="179"/>
    </location>
</feature>
<keyword evidence="5 11" id="KW-0132">Cell division</keyword>
<dbReference type="NCBIfam" id="TIGR02224">
    <property type="entry name" value="recomb_XerC"/>
    <property type="match status" value="1"/>
</dbReference>
<evidence type="ECO:0000259" key="12">
    <source>
        <dbReference type="PROSITE" id="PS51898"/>
    </source>
</evidence>
<evidence type="ECO:0000256" key="9">
    <source>
        <dbReference type="ARBA" id="ARBA00023172"/>
    </source>
</evidence>
<dbReference type="InterPro" id="IPR013762">
    <property type="entry name" value="Integrase-like_cat_sf"/>
</dbReference>